<gene>
    <name evidence="1" type="ORF">KK078_26330</name>
</gene>
<protein>
    <submittedName>
        <fullName evidence="1">Uncharacterized protein</fullName>
    </submittedName>
</protein>
<evidence type="ECO:0000313" key="1">
    <source>
        <dbReference type="EMBL" id="MBT1690110.1"/>
    </source>
</evidence>
<reference evidence="1 2" key="1">
    <citation type="submission" date="2021-05" db="EMBL/GenBank/DDBJ databases">
        <title>A Polyphasic approach of four new species of the genus Ohtaekwangia: Ohtaekwangia histidinii sp. nov., Ohtaekwangia cretensis sp. nov., Ohtaekwangia indiensis sp. nov., Ohtaekwangia reichenbachii sp. nov. from diverse environment.</title>
        <authorList>
            <person name="Octaviana S."/>
        </authorList>
    </citation>
    <scope>NUCLEOTIDE SEQUENCE [LARGE SCALE GENOMIC DNA]</scope>
    <source>
        <strain evidence="1 2">PWU37</strain>
    </source>
</reference>
<evidence type="ECO:0000313" key="2">
    <source>
        <dbReference type="Proteomes" id="UP001319180"/>
    </source>
</evidence>
<comment type="caution">
    <text evidence="1">The sequence shown here is derived from an EMBL/GenBank/DDBJ whole genome shotgun (WGS) entry which is preliminary data.</text>
</comment>
<sequence length="534" mass="56283">MAVKRISDLDSAVNIQETDLLAIVNGGETRKTTVADLNIAISSGSSPNAACMVATTANVNLTAGGLLTIDGVLLQADNRVLVWRQSNAAQNGIYLAKSGAWVRATDADETAEIRPGALISVIRGNAYKQSIFQVTNTGSAIVGTTAITYARLTGWTFNETTNIVSLTDRAIHISSLQVNGGLAKYDAQRHSQFDARTLVDKEYVDNKVSTVNAQWLVTGNDIYYHAGNVGIGTSTPAADLHVEGSFKFIDGNQQNGKVLVSDNSGNASWQSVSSDVFTSDFTVVLSGSKTLGKYTNGQVVPAQGKTARQVLLDLAVEYLAPAFNSFVLSGQNQTVELGTTIAAGNKTFTWSTANAGNIVANTLSIRNETAGTNLATGLANDGNQVVSLPGAIALLNEGSQVVFRITGQSTQVGNFTRDFAIVADYLRFYGTAATVPANSAAVRALAGSTFGNTFSISIPQGQTIIAFAYEATRPDITDSAVKYVEGFNSNVGNTFTKYTFTVNDAAGTARSYKIYVSQLGAPYPASATYNITIP</sequence>
<dbReference type="RefSeq" id="WP_254093329.1">
    <property type="nucleotide sequence ID" value="NZ_JAHESC010000055.1"/>
</dbReference>
<dbReference type="EMBL" id="JAHESC010000055">
    <property type="protein sequence ID" value="MBT1690110.1"/>
    <property type="molecule type" value="Genomic_DNA"/>
</dbReference>
<organism evidence="1 2">
    <name type="scientific">Dawidia soli</name>
    <dbReference type="NCBI Taxonomy" id="2782352"/>
    <lineage>
        <taxon>Bacteria</taxon>
        <taxon>Pseudomonadati</taxon>
        <taxon>Bacteroidota</taxon>
        <taxon>Cytophagia</taxon>
        <taxon>Cytophagales</taxon>
        <taxon>Chryseotaleaceae</taxon>
        <taxon>Dawidia</taxon>
    </lineage>
</organism>
<proteinExistence type="predicted"/>
<keyword evidence="2" id="KW-1185">Reference proteome</keyword>
<dbReference type="AlphaFoldDB" id="A0AAP2GL10"/>
<dbReference type="Proteomes" id="UP001319180">
    <property type="component" value="Unassembled WGS sequence"/>
</dbReference>
<name>A0AAP2GL10_9BACT</name>
<accession>A0AAP2GL10</accession>